<reference evidence="1 2" key="1">
    <citation type="submission" date="2014-04" db="EMBL/GenBank/DDBJ databases">
        <authorList>
            <consortium name="DOE Joint Genome Institute"/>
            <person name="Kuo A."/>
            <person name="Kohler A."/>
            <person name="Jargeat P."/>
            <person name="Nagy L.G."/>
            <person name="Floudas D."/>
            <person name="Copeland A."/>
            <person name="Barry K.W."/>
            <person name="Cichocki N."/>
            <person name="Veneault-Fourrey C."/>
            <person name="LaButti K."/>
            <person name="Lindquist E.A."/>
            <person name="Lipzen A."/>
            <person name="Lundell T."/>
            <person name="Morin E."/>
            <person name="Murat C."/>
            <person name="Sun H."/>
            <person name="Tunlid A."/>
            <person name="Henrissat B."/>
            <person name="Grigoriev I.V."/>
            <person name="Hibbett D.S."/>
            <person name="Martin F."/>
            <person name="Nordberg H.P."/>
            <person name="Cantor M.N."/>
            <person name="Hua S.X."/>
        </authorList>
    </citation>
    <scope>NUCLEOTIDE SEQUENCE [LARGE SCALE GENOMIC DNA]</scope>
    <source>
        <strain evidence="1 2">Ve08.2h10</strain>
    </source>
</reference>
<feature type="non-terminal residue" evidence="1">
    <location>
        <position position="1"/>
    </location>
</feature>
<dbReference type="OrthoDB" id="2679880at2759"/>
<reference evidence="2" key="2">
    <citation type="submission" date="2015-01" db="EMBL/GenBank/DDBJ databases">
        <title>Evolutionary Origins and Diversification of the Mycorrhizal Mutualists.</title>
        <authorList>
            <consortium name="DOE Joint Genome Institute"/>
            <consortium name="Mycorrhizal Genomics Consortium"/>
            <person name="Kohler A."/>
            <person name="Kuo A."/>
            <person name="Nagy L.G."/>
            <person name="Floudas D."/>
            <person name="Copeland A."/>
            <person name="Barry K.W."/>
            <person name="Cichocki N."/>
            <person name="Veneault-Fourrey C."/>
            <person name="LaButti K."/>
            <person name="Lindquist E.A."/>
            <person name="Lipzen A."/>
            <person name="Lundell T."/>
            <person name="Morin E."/>
            <person name="Murat C."/>
            <person name="Riley R."/>
            <person name="Ohm R."/>
            <person name="Sun H."/>
            <person name="Tunlid A."/>
            <person name="Henrissat B."/>
            <person name="Grigoriev I.V."/>
            <person name="Hibbett D.S."/>
            <person name="Martin F."/>
        </authorList>
    </citation>
    <scope>NUCLEOTIDE SEQUENCE [LARGE SCALE GENOMIC DNA]</scope>
    <source>
        <strain evidence="2">Ve08.2h10</strain>
    </source>
</reference>
<accession>A0A0D0BTC6</accession>
<gene>
    <name evidence="1" type="ORF">PAXRUDRAFT_174922</name>
</gene>
<protein>
    <submittedName>
        <fullName evidence="1">Uncharacterized protein</fullName>
    </submittedName>
</protein>
<dbReference type="InParanoid" id="A0A0D0BTC6"/>
<keyword evidence="2" id="KW-1185">Reference proteome</keyword>
<organism evidence="1 2">
    <name type="scientific">Paxillus rubicundulus Ve08.2h10</name>
    <dbReference type="NCBI Taxonomy" id="930991"/>
    <lineage>
        <taxon>Eukaryota</taxon>
        <taxon>Fungi</taxon>
        <taxon>Dikarya</taxon>
        <taxon>Basidiomycota</taxon>
        <taxon>Agaricomycotina</taxon>
        <taxon>Agaricomycetes</taxon>
        <taxon>Agaricomycetidae</taxon>
        <taxon>Boletales</taxon>
        <taxon>Paxilineae</taxon>
        <taxon>Paxillaceae</taxon>
        <taxon>Paxillus</taxon>
    </lineage>
</organism>
<evidence type="ECO:0000313" key="1">
    <source>
        <dbReference type="EMBL" id="KIK74687.1"/>
    </source>
</evidence>
<sequence>TLPELAEEVSVPNLPNLVCCFLFNQIYPDEPHDPSEIPPVHFSYFEGCISTFNSASLRFYAPSNLSGIGGMQTE</sequence>
<dbReference type="Proteomes" id="UP000054538">
    <property type="component" value="Unassembled WGS sequence"/>
</dbReference>
<dbReference type="HOGENOM" id="CLU_006344_15_2_1"/>
<evidence type="ECO:0000313" key="2">
    <source>
        <dbReference type="Proteomes" id="UP000054538"/>
    </source>
</evidence>
<name>A0A0D0BTC6_9AGAM</name>
<dbReference type="AlphaFoldDB" id="A0A0D0BTC6"/>
<proteinExistence type="predicted"/>
<dbReference type="EMBL" id="KN828640">
    <property type="protein sequence ID" value="KIK74687.1"/>
    <property type="molecule type" value="Genomic_DNA"/>
</dbReference>